<accession>A0A150P2X0</accession>
<dbReference type="Proteomes" id="UP000075604">
    <property type="component" value="Unassembled WGS sequence"/>
</dbReference>
<evidence type="ECO:0000313" key="3">
    <source>
        <dbReference type="Proteomes" id="UP000075604"/>
    </source>
</evidence>
<sequence length="274" mass="29627">MSDAFTITGLSAAKLRAWLLARMRGQEVDPPVSELHLESPDDYVAALHEQSRDKAFRARLEKAAVAALAEAAQGNLREGPDARAVRYLAELVDTLELRAAESTLREIAERGAFGGHDGALDHDAEELALFALAGLQTPGELYSKWLAVWQRALPHLWPVVTAGLRISDPGRALGVLPEAVERARSHHDFPLGDILWAFATDPTYKPGAVAGALAGLSSEARRRCRDALAALGAEQNELDAWLPDRGPEGSTTPAWARRKKGPDLPPRLYDKAAA</sequence>
<evidence type="ECO:0000256" key="1">
    <source>
        <dbReference type="SAM" id="MobiDB-lite"/>
    </source>
</evidence>
<dbReference type="EMBL" id="JELX01004205">
    <property type="protein sequence ID" value="KYF49833.1"/>
    <property type="molecule type" value="Genomic_DNA"/>
</dbReference>
<name>A0A150P2X0_SORCE</name>
<organism evidence="2 3">
    <name type="scientific">Sorangium cellulosum</name>
    <name type="common">Polyangium cellulosum</name>
    <dbReference type="NCBI Taxonomy" id="56"/>
    <lineage>
        <taxon>Bacteria</taxon>
        <taxon>Pseudomonadati</taxon>
        <taxon>Myxococcota</taxon>
        <taxon>Polyangia</taxon>
        <taxon>Polyangiales</taxon>
        <taxon>Polyangiaceae</taxon>
        <taxon>Sorangium</taxon>
    </lineage>
</organism>
<gene>
    <name evidence="2" type="ORF">BE04_21370</name>
</gene>
<evidence type="ECO:0000313" key="2">
    <source>
        <dbReference type="EMBL" id="KYF49833.1"/>
    </source>
</evidence>
<proteinExistence type="predicted"/>
<reference evidence="2 3" key="1">
    <citation type="submission" date="2014-02" db="EMBL/GenBank/DDBJ databases">
        <title>The small core and large imbalanced accessory genome model reveals a collaborative survival strategy of Sorangium cellulosum strains in nature.</title>
        <authorList>
            <person name="Han K."/>
            <person name="Peng R."/>
            <person name="Blom J."/>
            <person name="Li Y.-Z."/>
        </authorList>
    </citation>
    <scope>NUCLEOTIDE SEQUENCE [LARGE SCALE GENOMIC DNA]</scope>
    <source>
        <strain evidence="2 3">So0157-18</strain>
    </source>
</reference>
<protein>
    <submittedName>
        <fullName evidence="2">Uncharacterized protein</fullName>
    </submittedName>
</protein>
<dbReference type="AlphaFoldDB" id="A0A150P2X0"/>
<comment type="caution">
    <text evidence="2">The sequence shown here is derived from an EMBL/GenBank/DDBJ whole genome shotgun (WGS) entry which is preliminary data.</text>
</comment>
<feature type="region of interest" description="Disordered" evidence="1">
    <location>
        <begin position="239"/>
        <end position="274"/>
    </location>
</feature>